<proteinExistence type="predicted"/>
<reference evidence="2" key="1">
    <citation type="submission" date="2020-02" db="EMBL/GenBank/DDBJ databases">
        <authorList>
            <person name="Meier V. D."/>
        </authorList>
    </citation>
    <scope>NUCLEOTIDE SEQUENCE</scope>
    <source>
        <strain evidence="2">AVDCRST_MAG04</strain>
    </source>
</reference>
<dbReference type="GO" id="GO:0003677">
    <property type="term" value="F:DNA binding"/>
    <property type="evidence" value="ECO:0007669"/>
    <property type="project" value="InterPro"/>
</dbReference>
<evidence type="ECO:0000313" key="2">
    <source>
        <dbReference type="EMBL" id="CAA9210946.1"/>
    </source>
</evidence>
<dbReference type="InterPro" id="IPR010093">
    <property type="entry name" value="SinI_DNA-bd"/>
</dbReference>
<evidence type="ECO:0000259" key="1">
    <source>
        <dbReference type="Pfam" id="PF12728"/>
    </source>
</evidence>
<protein>
    <recommendedName>
        <fullName evidence="1">Helix-turn-helix domain-containing protein</fullName>
    </recommendedName>
</protein>
<dbReference type="NCBIfam" id="TIGR01764">
    <property type="entry name" value="excise"/>
    <property type="match status" value="1"/>
</dbReference>
<sequence>MTIVDQCAPAPLAYTVPDACRAAGLGRTTLYELIAAGRVRAMKAGSRTLVEAESLRRYLASLPTLPLKGA</sequence>
<accession>A0A6J4GZF2</accession>
<dbReference type="AlphaFoldDB" id="A0A6J4GZF2"/>
<dbReference type="EMBL" id="CADCTL010000006">
    <property type="protein sequence ID" value="CAA9210946.1"/>
    <property type="molecule type" value="Genomic_DNA"/>
</dbReference>
<dbReference type="InterPro" id="IPR041657">
    <property type="entry name" value="HTH_17"/>
</dbReference>
<dbReference type="Pfam" id="PF12728">
    <property type="entry name" value="HTH_17"/>
    <property type="match status" value="1"/>
</dbReference>
<feature type="domain" description="Helix-turn-helix" evidence="1">
    <location>
        <begin position="14"/>
        <end position="61"/>
    </location>
</feature>
<organism evidence="2">
    <name type="scientific">uncultured Acetobacteraceae bacterium</name>
    <dbReference type="NCBI Taxonomy" id="169975"/>
    <lineage>
        <taxon>Bacteria</taxon>
        <taxon>Pseudomonadati</taxon>
        <taxon>Pseudomonadota</taxon>
        <taxon>Alphaproteobacteria</taxon>
        <taxon>Acetobacterales</taxon>
        <taxon>Acetobacteraceae</taxon>
        <taxon>environmental samples</taxon>
    </lineage>
</organism>
<gene>
    <name evidence="2" type="ORF">AVDCRST_MAG04-106</name>
</gene>
<name>A0A6J4GZF2_9PROT</name>